<name>A0AAD8XHB8_GLOAC</name>
<dbReference type="AlphaFoldDB" id="A0AAD8XHB8"/>
<dbReference type="Proteomes" id="UP001244207">
    <property type="component" value="Unassembled WGS sequence"/>
</dbReference>
<accession>A0AAD8XHB8</accession>
<organism evidence="1 2">
    <name type="scientific">Glomerella acutata</name>
    <name type="common">Colletotrichum acutatum</name>
    <dbReference type="NCBI Taxonomy" id="27357"/>
    <lineage>
        <taxon>Eukaryota</taxon>
        <taxon>Fungi</taxon>
        <taxon>Dikarya</taxon>
        <taxon>Ascomycota</taxon>
        <taxon>Pezizomycotina</taxon>
        <taxon>Sordariomycetes</taxon>
        <taxon>Hypocreomycetidae</taxon>
        <taxon>Glomerellales</taxon>
        <taxon>Glomerellaceae</taxon>
        <taxon>Colletotrichum</taxon>
        <taxon>Colletotrichum acutatum species complex</taxon>
    </lineage>
</organism>
<proteinExistence type="predicted"/>
<evidence type="ECO:0000313" key="1">
    <source>
        <dbReference type="EMBL" id="KAK1723345.1"/>
    </source>
</evidence>
<evidence type="ECO:0000313" key="2">
    <source>
        <dbReference type="Proteomes" id="UP001244207"/>
    </source>
</evidence>
<gene>
    <name evidence="1" type="ORF">BDZ83DRAFT_390688</name>
</gene>
<sequence length="162" mass="18094">MRFCITAVPCGVFFFFPPRALPDVIVTMASHKRYSGASSARRARAESSFYTKKKVVASLFRRGANRRATGVCKRCLSDRCRILAEPERTNTLTWKEVDQQTPRDRRNIWRRSSRAFRGGNTYGRVLQVAFAVGKALVLVSASAIAASSMAIVIEHPNPRKSA</sequence>
<reference evidence="1" key="1">
    <citation type="submission" date="2021-12" db="EMBL/GenBank/DDBJ databases">
        <title>Comparative genomics, transcriptomics and evolutionary studies reveal genomic signatures of adaptation to plant cell wall in hemibiotrophic fungi.</title>
        <authorList>
            <consortium name="DOE Joint Genome Institute"/>
            <person name="Baroncelli R."/>
            <person name="Diaz J.F."/>
            <person name="Benocci T."/>
            <person name="Peng M."/>
            <person name="Battaglia E."/>
            <person name="Haridas S."/>
            <person name="Andreopoulos W."/>
            <person name="Labutti K."/>
            <person name="Pangilinan J."/>
            <person name="Floch G.L."/>
            <person name="Makela M.R."/>
            <person name="Henrissat B."/>
            <person name="Grigoriev I.V."/>
            <person name="Crouch J.A."/>
            <person name="De Vries R.P."/>
            <person name="Sukno S.A."/>
            <person name="Thon M.R."/>
        </authorList>
    </citation>
    <scope>NUCLEOTIDE SEQUENCE</scope>
    <source>
        <strain evidence="1">CBS 112980</strain>
    </source>
</reference>
<comment type="caution">
    <text evidence="1">The sequence shown here is derived from an EMBL/GenBank/DDBJ whole genome shotgun (WGS) entry which is preliminary data.</text>
</comment>
<dbReference type="EMBL" id="JAHMHS010000066">
    <property type="protein sequence ID" value="KAK1723345.1"/>
    <property type="molecule type" value="Genomic_DNA"/>
</dbReference>
<keyword evidence="2" id="KW-1185">Reference proteome</keyword>
<dbReference type="GeneID" id="85386687"/>
<dbReference type="RefSeq" id="XP_060363400.1">
    <property type="nucleotide sequence ID" value="XM_060502788.1"/>
</dbReference>
<protein>
    <submittedName>
        <fullName evidence="1">Uncharacterized protein</fullName>
    </submittedName>
</protein>